<dbReference type="EMBL" id="SRSO01000002">
    <property type="protein sequence ID" value="TGV04349.1"/>
    <property type="molecule type" value="Genomic_DNA"/>
</dbReference>
<protein>
    <recommendedName>
        <fullName evidence="3">MerR family transcriptional regulator</fullName>
    </recommendedName>
</protein>
<dbReference type="AlphaFoldDB" id="A0A4S1E1G4"/>
<name>A0A4S1E1G4_9FLAO</name>
<keyword evidence="2" id="KW-1185">Reference proteome</keyword>
<dbReference type="RefSeq" id="WP_135875031.1">
    <property type="nucleotide sequence ID" value="NZ_SRSO01000002.1"/>
</dbReference>
<evidence type="ECO:0000313" key="1">
    <source>
        <dbReference type="EMBL" id="TGV04349.1"/>
    </source>
</evidence>
<gene>
    <name evidence="1" type="ORF">EM932_02180</name>
</gene>
<reference evidence="1 2" key="1">
    <citation type="submission" date="2019-04" db="EMBL/GenBank/DDBJ databases">
        <authorList>
            <person name="Liu A."/>
        </authorList>
    </citation>
    <scope>NUCLEOTIDE SEQUENCE [LARGE SCALE GENOMIC DNA]</scope>
    <source>
        <strain evidence="1 2">RZ03</strain>
    </source>
</reference>
<dbReference type="Pfam" id="PF13591">
    <property type="entry name" value="MerR_2"/>
    <property type="match status" value="1"/>
</dbReference>
<evidence type="ECO:0008006" key="3">
    <source>
        <dbReference type="Google" id="ProtNLM"/>
    </source>
</evidence>
<organism evidence="1 2">
    <name type="scientific">Flavivirga rizhaonensis</name>
    <dbReference type="NCBI Taxonomy" id="2559571"/>
    <lineage>
        <taxon>Bacteria</taxon>
        <taxon>Pseudomonadati</taxon>
        <taxon>Bacteroidota</taxon>
        <taxon>Flavobacteriia</taxon>
        <taxon>Flavobacteriales</taxon>
        <taxon>Flavobacteriaceae</taxon>
        <taxon>Flavivirga</taxon>
    </lineage>
</organism>
<dbReference type="OrthoDB" id="1494789at2"/>
<accession>A0A4S1E1G4</accession>
<comment type="caution">
    <text evidence="1">The sequence shown here is derived from an EMBL/GenBank/DDBJ whole genome shotgun (WGS) entry which is preliminary data.</text>
</comment>
<evidence type="ECO:0000313" key="2">
    <source>
        <dbReference type="Proteomes" id="UP000307602"/>
    </source>
</evidence>
<dbReference type="Gene3D" id="1.10.1660.10">
    <property type="match status" value="1"/>
</dbReference>
<sequence>MKTENFISIQHICTYYNVPESFIITLHDYELIEIFSVQNAPCVDKTQIRNIEKMIRLHYELDINFEGMDVIFNLLKKVELMNEDIIELHNRLRRFELD</sequence>
<dbReference type="Proteomes" id="UP000307602">
    <property type="component" value="Unassembled WGS sequence"/>
</dbReference>
<proteinExistence type="predicted"/>